<dbReference type="GO" id="GO:0003677">
    <property type="term" value="F:DNA binding"/>
    <property type="evidence" value="ECO:0007669"/>
    <property type="project" value="UniProtKB-KW"/>
</dbReference>
<dbReference type="PANTHER" id="PTHR45526">
    <property type="entry name" value="TRANSCRIPTIONAL REGULATORY PROTEIN DPIA"/>
    <property type="match status" value="1"/>
</dbReference>
<feature type="modified residue" description="4-aspartylphosphate" evidence="10">
    <location>
        <position position="53"/>
    </location>
</feature>
<keyword evidence="7 9" id="KW-0010">Activator</keyword>
<evidence type="ECO:0000256" key="1">
    <source>
        <dbReference type="ARBA" id="ARBA00004496"/>
    </source>
</evidence>
<dbReference type="GO" id="GO:0003700">
    <property type="term" value="F:DNA-binding transcription factor activity"/>
    <property type="evidence" value="ECO:0007669"/>
    <property type="project" value="InterPro"/>
</dbReference>
<proteinExistence type="predicted"/>
<accession>A0A918BYG5</accession>
<dbReference type="InterPro" id="IPR001789">
    <property type="entry name" value="Sig_transdc_resp-reg_receiver"/>
</dbReference>
<gene>
    <name evidence="12" type="ORF">GCM10008957_06620</name>
</gene>
<dbReference type="PIRSF" id="PIRSF006171">
    <property type="entry name" value="RR_citrat_malat"/>
    <property type="match status" value="1"/>
</dbReference>
<dbReference type="PROSITE" id="PS50110">
    <property type="entry name" value="RESPONSE_REGULATORY"/>
    <property type="match status" value="1"/>
</dbReference>
<evidence type="ECO:0000256" key="10">
    <source>
        <dbReference type="PROSITE-ProRule" id="PRU00169"/>
    </source>
</evidence>
<protein>
    <recommendedName>
        <fullName evidence="9">Transcriptional regulatory protein</fullName>
    </recommendedName>
</protein>
<comment type="subcellular location">
    <subcellularLocation>
        <location evidence="1 9">Cytoplasm</location>
    </subcellularLocation>
</comment>
<keyword evidence="8 9" id="KW-0804">Transcription</keyword>
<dbReference type="SMART" id="SM00448">
    <property type="entry name" value="REC"/>
    <property type="match status" value="1"/>
</dbReference>
<dbReference type="InterPro" id="IPR024187">
    <property type="entry name" value="Sig_transdc_resp-reg_cit/mal"/>
</dbReference>
<feature type="domain" description="Response regulatory" evidence="11">
    <location>
        <begin position="3"/>
        <end position="118"/>
    </location>
</feature>
<dbReference type="InterPro" id="IPR051271">
    <property type="entry name" value="2C-system_Tx_regulators"/>
</dbReference>
<evidence type="ECO:0000256" key="3">
    <source>
        <dbReference type="ARBA" id="ARBA00022553"/>
    </source>
</evidence>
<reference evidence="12" key="2">
    <citation type="submission" date="2020-09" db="EMBL/GenBank/DDBJ databases">
        <authorList>
            <person name="Sun Q."/>
            <person name="Ohkuma M."/>
        </authorList>
    </citation>
    <scope>NUCLEOTIDE SEQUENCE</scope>
    <source>
        <strain evidence="12">JCM 31311</strain>
    </source>
</reference>
<evidence type="ECO:0000256" key="9">
    <source>
        <dbReference type="PIRNR" id="PIRNR006171"/>
    </source>
</evidence>
<comment type="caution">
    <text evidence="12">The sequence shown here is derived from an EMBL/GenBank/DDBJ whole genome shotgun (WGS) entry which is preliminary data.</text>
</comment>
<evidence type="ECO:0000259" key="11">
    <source>
        <dbReference type="PROSITE" id="PS50110"/>
    </source>
</evidence>
<keyword evidence="5 9" id="KW-0805">Transcription regulation</keyword>
<name>A0A918BYG5_9DEIO</name>
<dbReference type="GO" id="GO:0005737">
    <property type="term" value="C:cytoplasm"/>
    <property type="evidence" value="ECO:0007669"/>
    <property type="project" value="UniProtKB-SubCell"/>
</dbReference>
<evidence type="ECO:0000313" key="12">
    <source>
        <dbReference type="EMBL" id="GGQ96995.1"/>
    </source>
</evidence>
<keyword evidence="2 9" id="KW-0963">Cytoplasm</keyword>
<organism evidence="12 13">
    <name type="scientific">Deinococcus ruber</name>
    <dbReference type="NCBI Taxonomy" id="1848197"/>
    <lineage>
        <taxon>Bacteria</taxon>
        <taxon>Thermotogati</taxon>
        <taxon>Deinococcota</taxon>
        <taxon>Deinococci</taxon>
        <taxon>Deinococcales</taxon>
        <taxon>Deinococcaceae</taxon>
        <taxon>Deinococcus</taxon>
    </lineage>
</organism>
<reference evidence="12" key="1">
    <citation type="journal article" date="2014" name="Int. J. Syst. Evol. Microbiol.">
        <title>Complete genome sequence of Corynebacterium casei LMG S-19264T (=DSM 44701T), isolated from a smear-ripened cheese.</title>
        <authorList>
            <consortium name="US DOE Joint Genome Institute (JGI-PGF)"/>
            <person name="Walter F."/>
            <person name="Albersmeier A."/>
            <person name="Kalinowski J."/>
            <person name="Ruckert C."/>
        </authorList>
    </citation>
    <scope>NUCLEOTIDE SEQUENCE</scope>
    <source>
        <strain evidence="12">JCM 31311</strain>
    </source>
</reference>
<keyword evidence="6 9" id="KW-0238">DNA-binding</keyword>
<evidence type="ECO:0000256" key="6">
    <source>
        <dbReference type="ARBA" id="ARBA00023125"/>
    </source>
</evidence>
<evidence type="ECO:0000256" key="5">
    <source>
        <dbReference type="ARBA" id="ARBA00023015"/>
    </source>
</evidence>
<evidence type="ECO:0000256" key="4">
    <source>
        <dbReference type="ARBA" id="ARBA00023012"/>
    </source>
</evidence>
<dbReference type="AlphaFoldDB" id="A0A918BYG5"/>
<dbReference type="Gene3D" id="3.40.50.2300">
    <property type="match status" value="1"/>
</dbReference>
<dbReference type="Pfam" id="PF00072">
    <property type="entry name" value="Response_reg"/>
    <property type="match status" value="1"/>
</dbReference>
<keyword evidence="13" id="KW-1185">Reference proteome</keyword>
<dbReference type="InterPro" id="IPR011006">
    <property type="entry name" value="CheY-like_superfamily"/>
</dbReference>
<keyword evidence="4 9" id="KW-0902">Two-component regulatory system</keyword>
<dbReference type="GO" id="GO:0000156">
    <property type="term" value="F:phosphorelay response regulator activity"/>
    <property type="evidence" value="ECO:0007669"/>
    <property type="project" value="TreeGrafter"/>
</dbReference>
<dbReference type="EMBL" id="BMQL01000002">
    <property type="protein sequence ID" value="GGQ96995.1"/>
    <property type="molecule type" value="Genomic_DNA"/>
</dbReference>
<dbReference type="Proteomes" id="UP000603865">
    <property type="component" value="Unassembled WGS sequence"/>
</dbReference>
<dbReference type="RefSeq" id="WP_229775834.1">
    <property type="nucleotide sequence ID" value="NZ_BMQL01000002.1"/>
</dbReference>
<dbReference type="SUPFAM" id="SSF52172">
    <property type="entry name" value="CheY-like"/>
    <property type="match status" value="1"/>
</dbReference>
<evidence type="ECO:0000313" key="13">
    <source>
        <dbReference type="Proteomes" id="UP000603865"/>
    </source>
</evidence>
<evidence type="ECO:0000256" key="2">
    <source>
        <dbReference type="ARBA" id="ARBA00022490"/>
    </source>
</evidence>
<dbReference type="PANTHER" id="PTHR45526:SF1">
    <property type="entry name" value="TRANSCRIPTIONAL REGULATORY PROTEIN DCUR-RELATED"/>
    <property type="match status" value="1"/>
</dbReference>
<evidence type="ECO:0000256" key="7">
    <source>
        <dbReference type="ARBA" id="ARBA00023159"/>
    </source>
</evidence>
<keyword evidence="3 10" id="KW-0597">Phosphoprotein</keyword>
<evidence type="ECO:0000256" key="8">
    <source>
        <dbReference type="ARBA" id="ARBA00023163"/>
    </source>
</evidence>
<sequence>MMRVLLVEDDRWVARVNQGLLEQGGAEVVGVAGTVQEALRLVAQLQPDLLLLDVYLPDGTGVEVLLALRAAGHLLDVIMLTAADDLTTVRQALALGALDYIIKPFEQSRLQGALERVSSRRRLSGPALTQQRLDRFLGLPGAALPKGIEEGTLGRIRAMLDDEAQALSAEEVGARIGVSRVTAWRYLEYLLAQDVLELDFSYGLPGRPSKLYRRRRARGQSQED</sequence>